<evidence type="ECO:0000256" key="5">
    <source>
        <dbReference type="ARBA" id="ARBA00022683"/>
    </source>
</evidence>
<dbReference type="RefSeq" id="WP_169209326.1">
    <property type="nucleotide sequence ID" value="NZ_JAATNW010000001.1"/>
</dbReference>
<evidence type="ECO:0000256" key="4">
    <source>
        <dbReference type="ARBA" id="ARBA00022679"/>
    </source>
</evidence>
<evidence type="ECO:0000313" key="12">
    <source>
        <dbReference type="EMBL" id="NMH58777.1"/>
    </source>
</evidence>
<feature type="domain" description="PTS EIIA type-1" evidence="11">
    <location>
        <begin position="14"/>
        <end position="118"/>
    </location>
</feature>
<evidence type="ECO:0000256" key="3">
    <source>
        <dbReference type="ARBA" id="ARBA00022597"/>
    </source>
</evidence>
<name>A0ABX1R111_9ALTE</name>
<keyword evidence="5" id="KW-0598">Phosphotransferase system</keyword>
<dbReference type="InterPro" id="IPR001127">
    <property type="entry name" value="PTS_EIIA_1_perm"/>
</dbReference>
<organism evidence="12 13">
    <name type="scientific">Alteromonas ponticola</name>
    <dbReference type="NCBI Taxonomy" id="2720613"/>
    <lineage>
        <taxon>Bacteria</taxon>
        <taxon>Pseudomonadati</taxon>
        <taxon>Pseudomonadota</taxon>
        <taxon>Gammaproteobacteria</taxon>
        <taxon>Alteromonadales</taxon>
        <taxon>Alteromonadaceae</taxon>
        <taxon>Alteromonas/Salinimonas group</taxon>
        <taxon>Alteromonas</taxon>
    </lineage>
</organism>
<evidence type="ECO:0000256" key="7">
    <source>
        <dbReference type="ARBA" id="ARBA00039163"/>
    </source>
</evidence>
<reference evidence="12 13" key="1">
    <citation type="submission" date="2020-03" db="EMBL/GenBank/DDBJ databases">
        <title>Alteromonas ponticola sp. nov., isolated from seawater.</title>
        <authorList>
            <person name="Yoon J.-H."/>
            <person name="Kim Y.-O."/>
        </authorList>
    </citation>
    <scope>NUCLEOTIDE SEQUENCE [LARGE SCALE GENOMIC DNA]</scope>
    <source>
        <strain evidence="12 13">MYP5</strain>
    </source>
</reference>
<keyword evidence="13" id="KW-1185">Reference proteome</keyword>
<evidence type="ECO:0000313" key="13">
    <source>
        <dbReference type="Proteomes" id="UP000709336"/>
    </source>
</evidence>
<keyword evidence="3 12" id="KW-0762">Sugar transport</keyword>
<gene>
    <name evidence="12" type="ORF">HCJ96_01905</name>
</gene>
<evidence type="ECO:0000256" key="6">
    <source>
        <dbReference type="ARBA" id="ARBA00022777"/>
    </source>
</evidence>
<evidence type="ECO:0000256" key="10">
    <source>
        <dbReference type="ARBA" id="ARBA00042873"/>
    </source>
</evidence>
<comment type="caution">
    <text evidence="12">The sequence shown here is derived from an EMBL/GenBank/DDBJ whole genome shotgun (WGS) entry which is preliminary data.</text>
</comment>
<evidence type="ECO:0000256" key="2">
    <source>
        <dbReference type="ARBA" id="ARBA00022448"/>
    </source>
</evidence>
<dbReference type="PROSITE" id="PS51093">
    <property type="entry name" value="PTS_EIIA_TYPE_1"/>
    <property type="match status" value="1"/>
</dbReference>
<dbReference type="InterPro" id="IPR011055">
    <property type="entry name" value="Dup_hybrid_motif"/>
</dbReference>
<accession>A0ABX1R111</accession>
<evidence type="ECO:0000256" key="9">
    <source>
        <dbReference type="ARBA" id="ARBA00042526"/>
    </source>
</evidence>
<comment type="subcellular location">
    <subcellularLocation>
        <location evidence="1">Cytoplasm</location>
    </subcellularLocation>
</comment>
<sequence length="145" mass="15447">MVTGTRVDPDDAANALFTSGALGDGCAVRVTGNTVFAPLNAQVDAFPETGYDITLKIAPGLRLQIKITTSAHRLMGEKCQKCVTKGAHVKAGEPLMHVNPVWLKSKGIDPLCFITLRGSASLRALVPATGKHVVALEDSLFTLYW</sequence>
<dbReference type="SUPFAM" id="SSF51261">
    <property type="entry name" value="Duplicated hybrid motif"/>
    <property type="match status" value="1"/>
</dbReference>
<evidence type="ECO:0000259" key="11">
    <source>
        <dbReference type="PROSITE" id="PS51093"/>
    </source>
</evidence>
<dbReference type="InterPro" id="IPR050890">
    <property type="entry name" value="PTS_EIIA_component"/>
</dbReference>
<dbReference type="Pfam" id="PF00358">
    <property type="entry name" value="PTS_EIIA_1"/>
    <property type="match status" value="1"/>
</dbReference>
<dbReference type="Proteomes" id="UP000709336">
    <property type="component" value="Unassembled WGS sequence"/>
</dbReference>
<dbReference type="Gene3D" id="2.70.70.10">
    <property type="entry name" value="Glucose Permease (Domain IIA)"/>
    <property type="match status" value="1"/>
</dbReference>
<keyword evidence="6" id="KW-0418">Kinase</keyword>
<proteinExistence type="predicted"/>
<dbReference type="EMBL" id="JAATNW010000001">
    <property type="protein sequence ID" value="NMH58777.1"/>
    <property type="molecule type" value="Genomic_DNA"/>
</dbReference>
<dbReference type="PANTHER" id="PTHR45008">
    <property type="entry name" value="PTS SYSTEM GLUCOSE-SPECIFIC EIIA COMPONENT"/>
    <property type="match status" value="1"/>
</dbReference>
<keyword evidence="4" id="KW-0808">Transferase</keyword>
<evidence type="ECO:0000256" key="8">
    <source>
        <dbReference type="ARBA" id="ARBA00042296"/>
    </source>
</evidence>
<dbReference type="PANTHER" id="PTHR45008:SF1">
    <property type="entry name" value="PTS SYSTEM GLUCOSE-SPECIFIC EIIA COMPONENT"/>
    <property type="match status" value="1"/>
</dbReference>
<protein>
    <recommendedName>
        <fullName evidence="7">PTS system glucose-specific EIIA component</fullName>
    </recommendedName>
    <alternativeName>
        <fullName evidence="10">EIIA-Glc</fullName>
    </alternativeName>
    <alternativeName>
        <fullName evidence="9">EIII-Glc</fullName>
    </alternativeName>
    <alternativeName>
        <fullName evidence="8">Glucose-specific phosphotransferase enzyme IIA component</fullName>
    </alternativeName>
</protein>
<keyword evidence="2" id="KW-0813">Transport</keyword>
<evidence type="ECO:0000256" key="1">
    <source>
        <dbReference type="ARBA" id="ARBA00004496"/>
    </source>
</evidence>